<dbReference type="InterPro" id="IPR000182">
    <property type="entry name" value="GNAT_dom"/>
</dbReference>
<evidence type="ECO:0000313" key="5">
    <source>
        <dbReference type="Proteomes" id="UP001165405"/>
    </source>
</evidence>
<protein>
    <submittedName>
        <fullName evidence="4">GNAT family N-acetyltransferase</fullName>
    </submittedName>
</protein>
<name>A0AA41QGH7_9MICO</name>
<dbReference type="Pfam" id="PF00583">
    <property type="entry name" value="Acetyltransf_1"/>
    <property type="match status" value="1"/>
</dbReference>
<dbReference type="PANTHER" id="PTHR43877:SF2">
    <property type="entry name" value="AMINOALKYLPHOSPHONATE N-ACETYLTRANSFERASE-RELATED"/>
    <property type="match status" value="1"/>
</dbReference>
<evidence type="ECO:0000256" key="2">
    <source>
        <dbReference type="ARBA" id="ARBA00023315"/>
    </source>
</evidence>
<dbReference type="GO" id="GO:0016747">
    <property type="term" value="F:acyltransferase activity, transferring groups other than amino-acyl groups"/>
    <property type="evidence" value="ECO:0007669"/>
    <property type="project" value="InterPro"/>
</dbReference>
<dbReference type="EMBL" id="JAKGSG010000046">
    <property type="protein sequence ID" value="MCF4122696.1"/>
    <property type="molecule type" value="Genomic_DNA"/>
</dbReference>
<dbReference type="PROSITE" id="PS51186">
    <property type="entry name" value="GNAT"/>
    <property type="match status" value="1"/>
</dbReference>
<dbReference type="RefSeq" id="WP_236090493.1">
    <property type="nucleotide sequence ID" value="NZ_JAKGSG010000046.1"/>
</dbReference>
<sequence>MSEPVVRRVRADEWQQVRDLRLRALQDEVAAIAFVDSYEEALARPDAFWQERAARAAAGDAACQVVAVVDGDWVGTVTVLVSSAGRSDDPGNAARGARASLVGVYVDPRHRGTGVVETLLAEAVAWARSLGLDDVRLHVHEDNGRAQAAYRRCGFVLTGKRVEASVGAELEMALA</sequence>
<dbReference type="AlphaFoldDB" id="A0AA41QGH7"/>
<comment type="caution">
    <text evidence="4">The sequence shown here is derived from an EMBL/GenBank/DDBJ whole genome shotgun (WGS) entry which is preliminary data.</text>
</comment>
<evidence type="ECO:0000313" key="4">
    <source>
        <dbReference type="EMBL" id="MCF4122696.1"/>
    </source>
</evidence>
<proteinExistence type="predicted"/>
<keyword evidence="2" id="KW-0012">Acyltransferase</keyword>
<organism evidence="4 5">
    <name type="scientific">Antribacter soli</name>
    <dbReference type="NCBI Taxonomy" id="2910976"/>
    <lineage>
        <taxon>Bacteria</taxon>
        <taxon>Bacillati</taxon>
        <taxon>Actinomycetota</taxon>
        <taxon>Actinomycetes</taxon>
        <taxon>Micrococcales</taxon>
        <taxon>Promicromonosporaceae</taxon>
        <taxon>Antribacter</taxon>
    </lineage>
</organism>
<feature type="domain" description="N-acetyltransferase" evidence="3">
    <location>
        <begin position="4"/>
        <end position="175"/>
    </location>
</feature>
<dbReference type="SUPFAM" id="SSF55729">
    <property type="entry name" value="Acyl-CoA N-acyltransferases (Nat)"/>
    <property type="match status" value="1"/>
</dbReference>
<reference evidence="4" key="1">
    <citation type="submission" date="2022-01" db="EMBL/GenBank/DDBJ databases">
        <title>Antribacter sp. nov., isolated from Guizhou of China.</title>
        <authorList>
            <person name="Chengliang C."/>
            <person name="Ya Z."/>
        </authorList>
    </citation>
    <scope>NUCLEOTIDE SEQUENCE</scope>
    <source>
        <strain evidence="4">KLBMP 9083</strain>
    </source>
</reference>
<dbReference type="PANTHER" id="PTHR43877">
    <property type="entry name" value="AMINOALKYLPHOSPHONATE N-ACETYLTRANSFERASE-RELATED-RELATED"/>
    <property type="match status" value="1"/>
</dbReference>
<keyword evidence="1" id="KW-0808">Transferase</keyword>
<dbReference type="Gene3D" id="3.40.630.30">
    <property type="match status" value="1"/>
</dbReference>
<dbReference type="InterPro" id="IPR016181">
    <property type="entry name" value="Acyl_CoA_acyltransferase"/>
</dbReference>
<evidence type="ECO:0000256" key="1">
    <source>
        <dbReference type="ARBA" id="ARBA00022679"/>
    </source>
</evidence>
<dbReference type="Proteomes" id="UP001165405">
    <property type="component" value="Unassembled WGS sequence"/>
</dbReference>
<accession>A0AA41QGH7</accession>
<dbReference type="InterPro" id="IPR050832">
    <property type="entry name" value="Bact_Acetyltransf"/>
</dbReference>
<gene>
    <name evidence="4" type="ORF">L1785_17085</name>
</gene>
<keyword evidence="5" id="KW-1185">Reference proteome</keyword>
<evidence type="ECO:0000259" key="3">
    <source>
        <dbReference type="PROSITE" id="PS51186"/>
    </source>
</evidence>
<dbReference type="CDD" id="cd04301">
    <property type="entry name" value="NAT_SF"/>
    <property type="match status" value="1"/>
</dbReference>